<dbReference type="AlphaFoldDB" id="A0A0E9QN63"/>
<evidence type="ECO:0000313" key="1">
    <source>
        <dbReference type="EMBL" id="JAH17518.1"/>
    </source>
</evidence>
<dbReference type="EMBL" id="GBXM01091059">
    <property type="protein sequence ID" value="JAH17518.1"/>
    <property type="molecule type" value="Transcribed_RNA"/>
</dbReference>
<sequence length="59" mass="6554">MDSFVCPEEKLISEPCCLLSLVQIKLVTVLVMLKVTAQCPMNSNTDRQWNVPTPSTATE</sequence>
<reference evidence="1" key="2">
    <citation type="journal article" date="2015" name="Fish Shellfish Immunol.">
        <title>Early steps in the European eel (Anguilla anguilla)-Vibrio vulnificus interaction in the gills: Role of the RtxA13 toxin.</title>
        <authorList>
            <person name="Callol A."/>
            <person name="Pajuelo D."/>
            <person name="Ebbesson L."/>
            <person name="Teles M."/>
            <person name="MacKenzie S."/>
            <person name="Amaro C."/>
        </authorList>
    </citation>
    <scope>NUCLEOTIDE SEQUENCE</scope>
</reference>
<organism evidence="1">
    <name type="scientific">Anguilla anguilla</name>
    <name type="common">European freshwater eel</name>
    <name type="synonym">Muraena anguilla</name>
    <dbReference type="NCBI Taxonomy" id="7936"/>
    <lineage>
        <taxon>Eukaryota</taxon>
        <taxon>Metazoa</taxon>
        <taxon>Chordata</taxon>
        <taxon>Craniata</taxon>
        <taxon>Vertebrata</taxon>
        <taxon>Euteleostomi</taxon>
        <taxon>Actinopterygii</taxon>
        <taxon>Neopterygii</taxon>
        <taxon>Teleostei</taxon>
        <taxon>Anguilliformes</taxon>
        <taxon>Anguillidae</taxon>
        <taxon>Anguilla</taxon>
    </lineage>
</organism>
<reference evidence="1" key="1">
    <citation type="submission" date="2014-11" db="EMBL/GenBank/DDBJ databases">
        <authorList>
            <person name="Amaro Gonzalez C."/>
        </authorList>
    </citation>
    <scope>NUCLEOTIDE SEQUENCE</scope>
</reference>
<name>A0A0E9QN63_ANGAN</name>
<proteinExistence type="predicted"/>
<protein>
    <submittedName>
        <fullName evidence="1">Uncharacterized protein</fullName>
    </submittedName>
</protein>
<accession>A0A0E9QN63</accession>